<organism evidence="5 6">
    <name type="scientific">Poseidonocella sedimentorum</name>
    <dbReference type="NCBI Taxonomy" id="871652"/>
    <lineage>
        <taxon>Bacteria</taxon>
        <taxon>Pseudomonadati</taxon>
        <taxon>Pseudomonadota</taxon>
        <taxon>Alphaproteobacteria</taxon>
        <taxon>Rhodobacterales</taxon>
        <taxon>Roseobacteraceae</taxon>
        <taxon>Poseidonocella</taxon>
    </lineage>
</organism>
<proteinExistence type="inferred from homology"/>
<comment type="similarity">
    <text evidence="1">Belongs to the SCO1/2 family.</text>
</comment>
<keyword evidence="3" id="KW-0479">Metal-binding</keyword>
<dbReference type="InterPro" id="IPR003782">
    <property type="entry name" value="SCO1/SenC"/>
</dbReference>
<dbReference type="FunFam" id="3.40.30.10:FF:000013">
    <property type="entry name" value="Blast:Protein SCO1 homolog, mitochondrial"/>
    <property type="match status" value="1"/>
</dbReference>
<sequence length="205" mass="22122">MRTLIAGAAAAALAALIGGFWFATRSGPETAFDACRGGSVAGGDAIGGPITLVSETGETVTDQDIFTAPTLVYFGYTYCPDVCPYDAARNAEAVDLLAEMGHEVKSVFITIDPERDTPEVLQEFTDYMHEDMIGLTGSPAQIDAAAKAYKTYYEKQDSEDEFYLVDHMTFTYLMMPGGAFADFFRRDVTADDMATRAACFIEAAS</sequence>
<dbReference type="Gene3D" id="3.40.30.10">
    <property type="entry name" value="Glutaredoxin"/>
    <property type="match status" value="1"/>
</dbReference>
<feature type="binding site" evidence="3">
    <location>
        <position position="79"/>
    </location>
    <ligand>
        <name>Cu cation</name>
        <dbReference type="ChEBI" id="CHEBI:23378"/>
    </ligand>
</feature>
<evidence type="ECO:0000313" key="5">
    <source>
        <dbReference type="EMBL" id="SFR01232.1"/>
    </source>
</evidence>
<reference evidence="5 6" key="1">
    <citation type="submission" date="2016-10" db="EMBL/GenBank/DDBJ databases">
        <authorList>
            <person name="de Groot N.N."/>
        </authorList>
    </citation>
    <scope>NUCLEOTIDE SEQUENCE [LARGE SCALE GENOMIC DNA]</scope>
    <source>
        <strain evidence="6">KMM 9023,NRIC 0796,JCM 17311,KCTC 23692</strain>
    </source>
</reference>
<evidence type="ECO:0000256" key="3">
    <source>
        <dbReference type="PIRSR" id="PIRSR603782-1"/>
    </source>
</evidence>
<dbReference type="Proteomes" id="UP000199302">
    <property type="component" value="Unassembled WGS sequence"/>
</dbReference>
<dbReference type="EMBL" id="FOYI01000002">
    <property type="protein sequence ID" value="SFR01232.1"/>
    <property type="molecule type" value="Genomic_DNA"/>
</dbReference>
<evidence type="ECO:0000256" key="1">
    <source>
        <dbReference type="ARBA" id="ARBA00010996"/>
    </source>
</evidence>
<dbReference type="Pfam" id="PF02630">
    <property type="entry name" value="SCO1-SenC"/>
    <property type="match status" value="1"/>
</dbReference>
<keyword evidence="2 3" id="KW-0186">Copper</keyword>
<accession>A0A1I6D7E4</accession>
<gene>
    <name evidence="5" type="ORF">SAMN04515673_102300</name>
</gene>
<feature type="binding site" evidence="3">
    <location>
        <position position="167"/>
    </location>
    <ligand>
        <name>Cu cation</name>
        <dbReference type="ChEBI" id="CHEBI:23378"/>
    </ligand>
</feature>
<dbReference type="OrthoDB" id="9790194at2"/>
<evidence type="ECO:0000313" key="6">
    <source>
        <dbReference type="Proteomes" id="UP000199302"/>
    </source>
</evidence>
<keyword evidence="6" id="KW-1185">Reference proteome</keyword>
<dbReference type="InterPro" id="IPR036249">
    <property type="entry name" value="Thioredoxin-like_sf"/>
</dbReference>
<dbReference type="AlphaFoldDB" id="A0A1I6D7E4"/>
<feature type="binding site" evidence="3">
    <location>
        <position position="83"/>
    </location>
    <ligand>
        <name>Cu cation</name>
        <dbReference type="ChEBI" id="CHEBI:23378"/>
    </ligand>
</feature>
<feature type="disulfide bond" description="Redox-active" evidence="4">
    <location>
        <begin position="79"/>
        <end position="83"/>
    </location>
</feature>
<dbReference type="PANTHER" id="PTHR12151:SF25">
    <property type="entry name" value="LINALOOL DEHYDRATASE_ISOMERASE DOMAIN-CONTAINING PROTEIN"/>
    <property type="match status" value="1"/>
</dbReference>
<dbReference type="RefSeq" id="WP_092077039.1">
    <property type="nucleotide sequence ID" value="NZ_FOYI01000002.1"/>
</dbReference>
<dbReference type="STRING" id="871652.SAMN04515673_102300"/>
<dbReference type="SUPFAM" id="SSF52833">
    <property type="entry name" value="Thioredoxin-like"/>
    <property type="match status" value="1"/>
</dbReference>
<dbReference type="GO" id="GO:0046872">
    <property type="term" value="F:metal ion binding"/>
    <property type="evidence" value="ECO:0007669"/>
    <property type="project" value="UniProtKB-KW"/>
</dbReference>
<dbReference type="CDD" id="cd02968">
    <property type="entry name" value="SCO"/>
    <property type="match status" value="1"/>
</dbReference>
<evidence type="ECO:0000256" key="4">
    <source>
        <dbReference type="PIRSR" id="PIRSR603782-2"/>
    </source>
</evidence>
<evidence type="ECO:0000256" key="2">
    <source>
        <dbReference type="ARBA" id="ARBA00023008"/>
    </source>
</evidence>
<name>A0A1I6D7E4_9RHOB</name>
<dbReference type="PANTHER" id="PTHR12151">
    <property type="entry name" value="ELECTRON TRANSPORT PROTIN SCO1/SENC FAMILY MEMBER"/>
    <property type="match status" value="1"/>
</dbReference>
<keyword evidence="4" id="KW-1015">Disulfide bond</keyword>
<protein>
    <submittedName>
        <fullName evidence="5">Protein SCO1/2</fullName>
    </submittedName>
</protein>